<keyword evidence="3" id="KW-0732">Signal</keyword>
<dbReference type="InterPro" id="IPR011990">
    <property type="entry name" value="TPR-like_helical_dom_sf"/>
</dbReference>
<dbReference type="CDD" id="cd08977">
    <property type="entry name" value="SusD"/>
    <property type="match status" value="1"/>
</dbReference>
<evidence type="ECO:0000256" key="4">
    <source>
        <dbReference type="ARBA" id="ARBA00023136"/>
    </source>
</evidence>
<dbReference type="RefSeq" id="WP_130541647.1">
    <property type="nucleotide sequence ID" value="NZ_CP042431.1"/>
</dbReference>
<evidence type="ECO:0000256" key="5">
    <source>
        <dbReference type="ARBA" id="ARBA00023237"/>
    </source>
</evidence>
<reference evidence="8 9" key="1">
    <citation type="submission" date="2019-02" db="EMBL/GenBank/DDBJ databases">
        <title>Genomic Encyclopedia of Type Strains, Phase IV (KMG-IV): sequencing the most valuable type-strain genomes for metagenomic binning, comparative biology and taxonomic classification.</title>
        <authorList>
            <person name="Goeker M."/>
        </authorList>
    </citation>
    <scope>NUCLEOTIDE SEQUENCE [LARGE SCALE GENOMIC DNA]</scope>
    <source>
        <strain evidence="8 9">DSM 18116</strain>
    </source>
</reference>
<feature type="domain" description="SusD-like N-terminal" evidence="7">
    <location>
        <begin position="105"/>
        <end position="233"/>
    </location>
</feature>
<feature type="domain" description="RagB/SusD" evidence="6">
    <location>
        <begin position="297"/>
        <end position="566"/>
    </location>
</feature>
<evidence type="ECO:0000256" key="2">
    <source>
        <dbReference type="ARBA" id="ARBA00006275"/>
    </source>
</evidence>
<dbReference type="SUPFAM" id="SSF48452">
    <property type="entry name" value="TPR-like"/>
    <property type="match status" value="1"/>
</dbReference>
<comment type="subcellular location">
    <subcellularLocation>
        <location evidence="1">Cell outer membrane</location>
    </subcellularLocation>
</comment>
<evidence type="ECO:0000256" key="1">
    <source>
        <dbReference type="ARBA" id="ARBA00004442"/>
    </source>
</evidence>
<dbReference type="Pfam" id="PF07980">
    <property type="entry name" value="SusD_RagB"/>
    <property type="match status" value="1"/>
</dbReference>
<evidence type="ECO:0000259" key="6">
    <source>
        <dbReference type="Pfam" id="PF07980"/>
    </source>
</evidence>
<gene>
    <name evidence="8" type="ORF">EV199_3011</name>
</gene>
<comment type="similarity">
    <text evidence="2">Belongs to the SusD family.</text>
</comment>
<dbReference type="InterPro" id="IPR033985">
    <property type="entry name" value="SusD-like_N"/>
</dbReference>
<sequence length="567" mass="63830">MVCQDRKYTIIALAAGLLLITAASCKKTWEDVPLEQFTEEYVWDVEDSLGVKARGFLGALYKFLPEGYNRLGNDLLDAGSDDAISSATGATDVQRLSTGSFNSINNPDDQWNTCYSNIRKASLFLNNFHKVPLNIKMADGSSAKKAWRAEARFIRAYSYFELLKRYGGVPLMGDEVRQVNDDLALPRNSFEEVVNYIVSECDKAVDSSWQDPIEDSRYGYVTKGAVMALKARTLLYAASPLFNGGNIEAGNPLTGYTNYDAERWKLAAEASKDLIDYNKFSLQTEFKKIFITPGNREVIFAKLSGNNKNVETNNAPIGYASAVSQGRTSPTQELVDAFPMGNGLPITDPASGYDPNFPYANRDPRLTYTIFYNGAQWLNRSVQTYEGGLDKPNTNVQQTRSGYYMRKFMGAYESQTGYSDIPHPVMLFRYAEVLLNFAEAQNEYAGPGQDVYNAVQAIRERAGLNPFQLPAGLTKEAMRQLIRNERRVELAFEEHRFWDIRRWKIAEQVMNSPLHGMRIDVSSSGARTYTITQVLAAKFRAPAMYLFPVRYDEVAKNPQMKQNPGWE</sequence>
<protein>
    <submittedName>
        <fullName evidence="8">Putative outer membrane starch-binding protein</fullName>
    </submittedName>
</protein>
<dbReference type="Pfam" id="PF14322">
    <property type="entry name" value="SusD-like_3"/>
    <property type="match status" value="1"/>
</dbReference>
<dbReference type="Gene3D" id="1.25.40.390">
    <property type="match status" value="1"/>
</dbReference>
<organism evidence="8 9">
    <name type="scientific">Pseudobacter ginsenosidimutans</name>
    <dbReference type="NCBI Taxonomy" id="661488"/>
    <lineage>
        <taxon>Bacteria</taxon>
        <taxon>Pseudomonadati</taxon>
        <taxon>Bacteroidota</taxon>
        <taxon>Chitinophagia</taxon>
        <taxon>Chitinophagales</taxon>
        <taxon>Chitinophagaceae</taxon>
        <taxon>Pseudobacter</taxon>
    </lineage>
</organism>
<dbReference type="PROSITE" id="PS51257">
    <property type="entry name" value="PROKAR_LIPOPROTEIN"/>
    <property type="match status" value="1"/>
</dbReference>
<comment type="caution">
    <text evidence="8">The sequence shown here is derived from an EMBL/GenBank/DDBJ whole genome shotgun (WGS) entry which is preliminary data.</text>
</comment>
<dbReference type="OrthoDB" id="5694214at2"/>
<keyword evidence="9" id="KW-1185">Reference proteome</keyword>
<dbReference type="InterPro" id="IPR012944">
    <property type="entry name" value="SusD_RagB_dom"/>
</dbReference>
<dbReference type="Proteomes" id="UP000293874">
    <property type="component" value="Unassembled WGS sequence"/>
</dbReference>
<accession>A0A4Q7MVK5</accession>
<evidence type="ECO:0000256" key="3">
    <source>
        <dbReference type="ARBA" id="ARBA00022729"/>
    </source>
</evidence>
<dbReference type="EMBL" id="SGXA01000002">
    <property type="protein sequence ID" value="RZS71110.1"/>
    <property type="molecule type" value="Genomic_DNA"/>
</dbReference>
<keyword evidence="5" id="KW-0998">Cell outer membrane</keyword>
<evidence type="ECO:0000313" key="8">
    <source>
        <dbReference type="EMBL" id="RZS71110.1"/>
    </source>
</evidence>
<dbReference type="AlphaFoldDB" id="A0A4Q7MVK5"/>
<evidence type="ECO:0000259" key="7">
    <source>
        <dbReference type="Pfam" id="PF14322"/>
    </source>
</evidence>
<dbReference type="GO" id="GO:0009279">
    <property type="term" value="C:cell outer membrane"/>
    <property type="evidence" value="ECO:0007669"/>
    <property type="project" value="UniProtKB-SubCell"/>
</dbReference>
<keyword evidence="4" id="KW-0472">Membrane</keyword>
<evidence type="ECO:0000313" key="9">
    <source>
        <dbReference type="Proteomes" id="UP000293874"/>
    </source>
</evidence>
<proteinExistence type="inferred from homology"/>
<name>A0A4Q7MVK5_9BACT</name>